<dbReference type="PROSITE" id="PS51034">
    <property type="entry name" value="ZP_2"/>
    <property type="match status" value="1"/>
</dbReference>
<keyword evidence="2" id="KW-1015">Disulfide bond</keyword>
<dbReference type="InterPro" id="IPR001507">
    <property type="entry name" value="ZP_dom"/>
</dbReference>
<dbReference type="Gene3D" id="2.60.40.4100">
    <property type="entry name" value="Zona pellucida, ZP-C domain"/>
    <property type="match status" value="1"/>
</dbReference>
<dbReference type="Proteomes" id="UP001159427">
    <property type="component" value="Unassembled WGS sequence"/>
</dbReference>
<evidence type="ECO:0000256" key="1">
    <source>
        <dbReference type="ARBA" id="ARBA00022729"/>
    </source>
</evidence>
<evidence type="ECO:0000313" key="6">
    <source>
        <dbReference type="Proteomes" id="UP001159427"/>
    </source>
</evidence>
<dbReference type="InterPro" id="IPR042235">
    <property type="entry name" value="ZP-C_dom"/>
</dbReference>
<dbReference type="InterPro" id="IPR055355">
    <property type="entry name" value="ZP-C"/>
</dbReference>
<proteinExistence type="predicted"/>
<gene>
    <name evidence="5" type="ORF">PEVE_00012666</name>
</gene>
<comment type="caution">
    <text evidence="5">The sequence shown here is derived from an EMBL/GenBank/DDBJ whole genome shotgun (WGS) entry which is preliminary data.</text>
</comment>
<keyword evidence="6" id="KW-1185">Reference proteome</keyword>
<sequence length="293" mass="33400">MAISIPKRLLPALDKEHLRLIDVDCGAIESRNHYILRTNLTGCDTVSRHTENFVYYMNKVEEIPIKPDQIITRVREVEIPFSCYYSNTGVISAVGLEVRSKKIIFSKRGFGKFVLDMKVYPTPSFSLEYKKKDFPIVVPLRKLLYVKVSVDSDDRRLGVLAVDCWATPNANPLSPGLRYEFIKDGCPVDDTVMDIATADKRMQKFKLEAFSFIGDHPFVYMHCKVLICNATDPNSRCAQGCVNRAKRSLLTQGSKNEEVHLSQGPFMRGDDEKETKLEETEKDMRDVEKSGKF</sequence>
<reference evidence="5 6" key="1">
    <citation type="submission" date="2022-05" db="EMBL/GenBank/DDBJ databases">
        <authorList>
            <consortium name="Genoscope - CEA"/>
            <person name="William W."/>
        </authorList>
    </citation>
    <scope>NUCLEOTIDE SEQUENCE [LARGE SCALE GENOMIC DNA]</scope>
</reference>
<protein>
    <recommendedName>
        <fullName evidence="4">ZP domain-containing protein</fullName>
    </recommendedName>
</protein>
<feature type="domain" description="ZP" evidence="4">
    <location>
        <begin position="1"/>
        <end position="244"/>
    </location>
</feature>
<dbReference type="Pfam" id="PF23344">
    <property type="entry name" value="ZP-N"/>
    <property type="match status" value="1"/>
</dbReference>
<feature type="compositionally biased region" description="Basic and acidic residues" evidence="3">
    <location>
        <begin position="268"/>
        <end position="293"/>
    </location>
</feature>
<dbReference type="PANTHER" id="PTHR14002:SF43">
    <property type="entry name" value="DELTA-LIKE PROTEIN"/>
    <property type="match status" value="1"/>
</dbReference>
<feature type="non-terminal residue" evidence="5">
    <location>
        <position position="293"/>
    </location>
</feature>
<dbReference type="Gene3D" id="2.60.40.3210">
    <property type="entry name" value="Zona pellucida, ZP-N domain"/>
    <property type="match status" value="1"/>
</dbReference>
<accession>A0ABN8RQC0</accession>
<name>A0ABN8RQC0_9CNID</name>
<evidence type="ECO:0000256" key="3">
    <source>
        <dbReference type="SAM" id="MobiDB-lite"/>
    </source>
</evidence>
<dbReference type="InterPro" id="IPR055356">
    <property type="entry name" value="ZP-N"/>
</dbReference>
<feature type="region of interest" description="Disordered" evidence="3">
    <location>
        <begin position="253"/>
        <end position="293"/>
    </location>
</feature>
<organism evidence="5 6">
    <name type="scientific">Porites evermanni</name>
    <dbReference type="NCBI Taxonomy" id="104178"/>
    <lineage>
        <taxon>Eukaryota</taxon>
        <taxon>Metazoa</taxon>
        <taxon>Cnidaria</taxon>
        <taxon>Anthozoa</taxon>
        <taxon>Hexacorallia</taxon>
        <taxon>Scleractinia</taxon>
        <taxon>Fungiina</taxon>
        <taxon>Poritidae</taxon>
        <taxon>Porites</taxon>
    </lineage>
</organism>
<dbReference type="Pfam" id="PF00100">
    <property type="entry name" value="Zona_pellucida"/>
    <property type="match status" value="1"/>
</dbReference>
<keyword evidence="1" id="KW-0732">Signal</keyword>
<dbReference type="EMBL" id="CALNXI010001935">
    <property type="protein sequence ID" value="CAH3179970.1"/>
    <property type="molecule type" value="Genomic_DNA"/>
</dbReference>
<dbReference type="PANTHER" id="PTHR14002">
    <property type="entry name" value="ENDOGLIN/TGF-BETA RECEPTOR TYPE III"/>
    <property type="match status" value="1"/>
</dbReference>
<evidence type="ECO:0000313" key="5">
    <source>
        <dbReference type="EMBL" id="CAH3179970.1"/>
    </source>
</evidence>
<evidence type="ECO:0000256" key="2">
    <source>
        <dbReference type="ARBA" id="ARBA00023157"/>
    </source>
</evidence>
<dbReference type="SMART" id="SM00241">
    <property type="entry name" value="ZP"/>
    <property type="match status" value="1"/>
</dbReference>
<evidence type="ECO:0000259" key="4">
    <source>
        <dbReference type="PROSITE" id="PS51034"/>
    </source>
</evidence>